<dbReference type="Proteomes" id="UP000317650">
    <property type="component" value="Chromosome 6"/>
</dbReference>
<dbReference type="EMBL" id="PYDT01000009">
    <property type="protein sequence ID" value="THU49732.1"/>
    <property type="molecule type" value="Genomic_DNA"/>
</dbReference>
<keyword evidence="2" id="KW-1185">Reference proteome</keyword>
<dbReference type="AlphaFoldDB" id="A0A4S8IQ22"/>
<sequence length="66" mass="7045">MAAEENVRCPAFLAKPFVYPSSSAAPATPFIPSSSADKKSVHVSRLNYGEKLGDDVAGRLYSSINQ</sequence>
<name>A0A4S8IQ22_MUSBA</name>
<organism evidence="1 2">
    <name type="scientific">Musa balbisiana</name>
    <name type="common">Banana</name>
    <dbReference type="NCBI Taxonomy" id="52838"/>
    <lineage>
        <taxon>Eukaryota</taxon>
        <taxon>Viridiplantae</taxon>
        <taxon>Streptophyta</taxon>
        <taxon>Embryophyta</taxon>
        <taxon>Tracheophyta</taxon>
        <taxon>Spermatophyta</taxon>
        <taxon>Magnoliopsida</taxon>
        <taxon>Liliopsida</taxon>
        <taxon>Zingiberales</taxon>
        <taxon>Musaceae</taxon>
        <taxon>Musa</taxon>
    </lineage>
</organism>
<evidence type="ECO:0000313" key="1">
    <source>
        <dbReference type="EMBL" id="THU49732.1"/>
    </source>
</evidence>
<accession>A0A4S8IQ22</accession>
<reference evidence="1 2" key="1">
    <citation type="journal article" date="2019" name="Nat. Plants">
        <title>Genome sequencing of Musa balbisiana reveals subgenome evolution and function divergence in polyploid bananas.</title>
        <authorList>
            <person name="Yao X."/>
        </authorList>
    </citation>
    <scope>NUCLEOTIDE SEQUENCE [LARGE SCALE GENOMIC DNA]</scope>
    <source>
        <strain evidence="2">cv. DH-PKW</strain>
        <tissue evidence="1">Leaves</tissue>
    </source>
</reference>
<gene>
    <name evidence="1" type="ORF">C4D60_Mb06t12640</name>
</gene>
<proteinExistence type="predicted"/>
<protein>
    <submittedName>
        <fullName evidence="1">Uncharacterized protein</fullName>
    </submittedName>
</protein>
<comment type="caution">
    <text evidence="1">The sequence shown here is derived from an EMBL/GenBank/DDBJ whole genome shotgun (WGS) entry which is preliminary data.</text>
</comment>
<evidence type="ECO:0000313" key="2">
    <source>
        <dbReference type="Proteomes" id="UP000317650"/>
    </source>
</evidence>